<dbReference type="GO" id="GO:0032196">
    <property type="term" value="P:transposition"/>
    <property type="evidence" value="ECO:0007669"/>
    <property type="project" value="UniProtKB-KW"/>
</dbReference>
<name>A0AAV3XH13_9CYAN</name>
<evidence type="ECO:0000313" key="9">
    <source>
        <dbReference type="Proteomes" id="UP001050975"/>
    </source>
</evidence>
<evidence type="ECO:0000256" key="6">
    <source>
        <dbReference type="SAM" id="MobiDB-lite"/>
    </source>
</evidence>
<feature type="domain" description="C2H2-type" evidence="7">
    <location>
        <begin position="336"/>
        <end position="356"/>
    </location>
</feature>
<dbReference type="NCBIfam" id="NF040570">
    <property type="entry name" value="guided_TnpB"/>
    <property type="match status" value="1"/>
</dbReference>
<dbReference type="InterPro" id="IPR010095">
    <property type="entry name" value="Cas12f1-like_TNB"/>
</dbReference>
<dbReference type="EMBL" id="BLAY01000126">
    <property type="protein sequence ID" value="GET41568.1"/>
    <property type="molecule type" value="Genomic_DNA"/>
</dbReference>
<dbReference type="AlphaFoldDB" id="A0AAV3XH13"/>
<dbReference type="GO" id="GO:0006310">
    <property type="term" value="P:DNA recombination"/>
    <property type="evidence" value="ECO:0007669"/>
    <property type="project" value="UniProtKB-KW"/>
</dbReference>
<dbReference type="InterPro" id="IPR001959">
    <property type="entry name" value="Transposase"/>
</dbReference>
<dbReference type="PANTHER" id="PTHR30405:SF25">
    <property type="entry name" value="RNA-GUIDED DNA ENDONUCLEASE INSQ-RELATED"/>
    <property type="match status" value="1"/>
</dbReference>
<evidence type="ECO:0000256" key="5">
    <source>
        <dbReference type="ARBA" id="ARBA00023172"/>
    </source>
</evidence>
<evidence type="ECO:0000256" key="1">
    <source>
        <dbReference type="ARBA" id="ARBA00008761"/>
    </source>
</evidence>
<accession>A0AAV3XH13</accession>
<dbReference type="InterPro" id="IPR013087">
    <property type="entry name" value="Znf_C2H2_type"/>
</dbReference>
<keyword evidence="3" id="KW-0815">Transposition</keyword>
<protein>
    <submittedName>
        <fullName evidence="8">Transposase</fullName>
    </submittedName>
</protein>
<dbReference type="Proteomes" id="UP001050975">
    <property type="component" value="Unassembled WGS sequence"/>
</dbReference>
<comment type="caution">
    <text evidence="8">The sequence shown here is derived from an EMBL/GenBank/DDBJ whole genome shotgun (WGS) entry which is preliminary data.</text>
</comment>
<dbReference type="Pfam" id="PF07282">
    <property type="entry name" value="Cas12f1-like_TNB"/>
    <property type="match status" value="1"/>
</dbReference>
<dbReference type="PANTHER" id="PTHR30405">
    <property type="entry name" value="TRANSPOSASE"/>
    <property type="match status" value="1"/>
</dbReference>
<keyword evidence="4" id="KW-0238">DNA-binding</keyword>
<organism evidence="8 9">
    <name type="scientific">Microseira wollei NIES-4236</name>
    <dbReference type="NCBI Taxonomy" id="2530354"/>
    <lineage>
        <taxon>Bacteria</taxon>
        <taxon>Bacillati</taxon>
        <taxon>Cyanobacteriota</taxon>
        <taxon>Cyanophyceae</taxon>
        <taxon>Oscillatoriophycideae</taxon>
        <taxon>Aerosakkonematales</taxon>
        <taxon>Aerosakkonemataceae</taxon>
        <taxon>Microseira</taxon>
    </lineage>
</organism>
<comment type="similarity">
    <text evidence="2">In the N-terminal section; belongs to the transposase 2 family.</text>
</comment>
<evidence type="ECO:0000256" key="3">
    <source>
        <dbReference type="ARBA" id="ARBA00022578"/>
    </source>
</evidence>
<sequence length="413" mass="47689">MWYTYAKLVSVIMLVFEAKLEGVKQQYERLDEAIRTARFVRNRCIRYWMDNKGIGKYELSAYCAVLGKEFPNACKLNSQARQASAERAWSSIARFYDNCKKKKPGKKGFPRFKKHQTHGSVEYKTTGWKLSEDRRTITFSDGFEAGSFKMWGTRDLHFYQLKQIKRVRVVRRADGYYVQFCLDQERIEKREPTGKTIGLDVGLTHFYTDSNGQTIDNPRHLRKSEKSLKRLQRQLSHTEKGSKNRDAARNRLSRKHLKVSRQRKDFAVKLARCVVQSNDLVAYEDLMVRNMVKNKKLSKSISDAAWSNFRNWLEYFGKVFGVATVAVPPHYTSQNCSSCGKEVKKSLSQRTHQCSHCGFVLDRDWNAAINILELGLRTVGHTGTLNVSGDIDLCIGEETPQCKPSRGKRKPKQ</sequence>
<evidence type="ECO:0000313" key="8">
    <source>
        <dbReference type="EMBL" id="GET41568.1"/>
    </source>
</evidence>
<evidence type="ECO:0000259" key="7">
    <source>
        <dbReference type="PROSITE" id="PS00028"/>
    </source>
</evidence>
<dbReference type="InterPro" id="IPR051399">
    <property type="entry name" value="RNA-guided_DNA_endo/Transpos"/>
</dbReference>
<reference evidence="8" key="1">
    <citation type="submission" date="2019-10" db="EMBL/GenBank/DDBJ databases">
        <title>Draft genome sequece of Microseira wollei NIES-4236.</title>
        <authorList>
            <person name="Yamaguchi H."/>
            <person name="Suzuki S."/>
            <person name="Kawachi M."/>
        </authorList>
    </citation>
    <scope>NUCLEOTIDE SEQUENCE</scope>
    <source>
        <strain evidence="8">NIES-4236</strain>
    </source>
</reference>
<feature type="compositionally biased region" description="Basic and acidic residues" evidence="6">
    <location>
        <begin position="236"/>
        <end position="249"/>
    </location>
</feature>
<dbReference type="PROSITE" id="PS00028">
    <property type="entry name" value="ZINC_FINGER_C2H2_1"/>
    <property type="match status" value="1"/>
</dbReference>
<dbReference type="NCBIfam" id="TIGR01766">
    <property type="entry name" value="IS200/IS605 family accessory protein TnpB-like domain"/>
    <property type="match status" value="1"/>
</dbReference>
<proteinExistence type="inferred from homology"/>
<evidence type="ECO:0000256" key="2">
    <source>
        <dbReference type="ARBA" id="ARBA00011044"/>
    </source>
</evidence>
<keyword evidence="9" id="KW-1185">Reference proteome</keyword>
<comment type="similarity">
    <text evidence="1">In the C-terminal section; belongs to the transposase 35 family.</text>
</comment>
<feature type="region of interest" description="Disordered" evidence="6">
    <location>
        <begin position="233"/>
        <end position="255"/>
    </location>
</feature>
<keyword evidence="5" id="KW-0233">DNA recombination</keyword>
<dbReference type="GO" id="GO:0003677">
    <property type="term" value="F:DNA binding"/>
    <property type="evidence" value="ECO:0007669"/>
    <property type="project" value="UniProtKB-KW"/>
</dbReference>
<gene>
    <name evidence="8" type="ORF">MiSe_63800</name>
</gene>
<evidence type="ECO:0000256" key="4">
    <source>
        <dbReference type="ARBA" id="ARBA00023125"/>
    </source>
</evidence>
<dbReference type="Pfam" id="PF01385">
    <property type="entry name" value="OrfB_IS605"/>
    <property type="match status" value="1"/>
</dbReference>